<keyword evidence="2" id="KW-1185">Reference proteome</keyword>
<organism evidence="1 2">
    <name type="scientific">Streptosporangium oxazolinicum</name>
    <dbReference type="NCBI Taxonomy" id="909287"/>
    <lineage>
        <taxon>Bacteria</taxon>
        <taxon>Bacillati</taxon>
        <taxon>Actinomycetota</taxon>
        <taxon>Actinomycetes</taxon>
        <taxon>Streptosporangiales</taxon>
        <taxon>Streptosporangiaceae</taxon>
        <taxon>Streptosporangium</taxon>
    </lineage>
</organism>
<evidence type="ECO:0000313" key="1">
    <source>
        <dbReference type="EMBL" id="GAA4193021.1"/>
    </source>
</evidence>
<evidence type="ECO:0000313" key="2">
    <source>
        <dbReference type="Proteomes" id="UP001501251"/>
    </source>
</evidence>
<accession>A0ABP8AXU5</accession>
<comment type="caution">
    <text evidence="1">The sequence shown here is derived from an EMBL/GenBank/DDBJ whole genome shotgun (WGS) entry which is preliminary data.</text>
</comment>
<dbReference type="EMBL" id="BAABAQ010000005">
    <property type="protein sequence ID" value="GAA4193021.1"/>
    <property type="molecule type" value="Genomic_DNA"/>
</dbReference>
<reference evidence="2" key="1">
    <citation type="journal article" date="2019" name="Int. J. Syst. Evol. Microbiol.">
        <title>The Global Catalogue of Microorganisms (GCM) 10K type strain sequencing project: providing services to taxonomists for standard genome sequencing and annotation.</title>
        <authorList>
            <consortium name="The Broad Institute Genomics Platform"/>
            <consortium name="The Broad Institute Genome Sequencing Center for Infectious Disease"/>
            <person name="Wu L."/>
            <person name="Ma J."/>
        </authorList>
    </citation>
    <scope>NUCLEOTIDE SEQUENCE [LARGE SCALE GENOMIC DNA]</scope>
    <source>
        <strain evidence="2">JCM 17388</strain>
    </source>
</reference>
<proteinExistence type="predicted"/>
<dbReference type="Proteomes" id="UP001501251">
    <property type="component" value="Unassembled WGS sequence"/>
</dbReference>
<name>A0ABP8AXU5_9ACTN</name>
<gene>
    <name evidence="1" type="ORF">GCM10022252_35370</name>
</gene>
<dbReference type="RefSeq" id="WP_344918995.1">
    <property type="nucleotide sequence ID" value="NZ_BAABAQ010000005.1"/>
</dbReference>
<protein>
    <submittedName>
        <fullName evidence="1">Uncharacterized protein</fullName>
    </submittedName>
</protein>
<sequence>MKIRFLGTTSDNGGCPTVYATDRGTYVVQGTIVSDSEALGGLRDLASDETAVEIPKELIKYFTE</sequence>